<feature type="transmembrane region" description="Helical" evidence="3">
    <location>
        <begin position="280"/>
        <end position="303"/>
    </location>
</feature>
<dbReference type="OrthoDB" id="2213137at2759"/>
<reference evidence="6" key="1">
    <citation type="journal article" date="2017" name="Nat. Microbiol.">
        <title>Global analysis of biosynthetic gene clusters reveals vast potential of secondary metabolite production in Penicillium species.</title>
        <authorList>
            <person name="Nielsen J.C."/>
            <person name="Grijseels S."/>
            <person name="Prigent S."/>
            <person name="Ji B."/>
            <person name="Dainat J."/>
            <person name="Nielsen K.F."/>
            <person name="Frisvad J.C."/>
            <person name="Workman M."/>
            <person name="Nielsen J."/>
        </authorList>
    </citation>
    <scope>NUCLEOTIDE SEQUENCE [LARGE SCALE GENOMIC DNA]</scope>
    <source>
        <strain evidence="6">IBT 11843</strain>
    </source>
</reference>
<dbReference type="Proteomes" id="UP000191522">
    <property type="component" value="Unassembled WGS sequence"/>
</dbReference>
<name>A0A1V6P912_PENDC</name>
<keyword evidence="3" id="KW-1133">Transmembrane helix</keyword>
<gene>
    <name evidence="5" type="ORF">PENDEC_c015G04243</name>
</gene>
<dbReference type="AlphaFoldDB" id="A0A1V6P912"/>
<keyword evidence="3" id="KW-0472">Membrane</keyword>
<dbReference type="InterPro" id="IPR020846">
    <property type="entry name" value="MFS_dom"/>
</dbReference>
<sequence>METPDPICTCSSPVGSFEQCPCTNKDKQSIPAEDKLPPQDGGIQAWLFLAACAMIEALVWGLAFSFGVFQSYYRTQDSFKDSKMVALIGTCATGIAYLSCPLTIVAMILLPSMTRWFSTIGLVVMSLSLAMGSFATNVTHLILSQGIAFGFGGCIAYSPSILFMPEWFVKRRGLAFGMVWAGSGLSGIIFPPLLEKLLDRFGFQTTLRILSVLVFVLAGPFLYFHKPRIPISASRRLTFRFLFNKVFIFYQVGNIFEALGFFLPALYLPTFARTIGTSGFLSSFTVTAFNLASIFGSVSMGFLSDRYHVQNCIAIATAGAAVSVFLLWGFSITIHVLLVFSVAYGLFAGSYSATWSGMINDVQRVDPSSDPTIIFSFIAFGRGIGNVVSGPFSEALLEADGWKGRAWGAYGSGFGLLIVCTGLTAVLGGLSLIMRFLKYNTHADSIQCVP</sequence>
<dbReference type="GO" id="GO:0016020">
    <property type="term" value="C:membrane"/>
    <property type="evidence" value="ECO:0007669"/>
    <property type="project" value="UniProtKB-SubCell"/>
</dbReference>
<proteinExistence type="inferred from homology"/>
<evidence type="ECO:0000313" key="5">
    <source>
        <dbReference type="EMBL" id="OQD73491.1"/>
    </source>
</evidence>
<feature type="transmembrane region" description="Helical" evidence="3">
    <location>
        <begin position="312"/>
        <end position="330"/>
    </location>
</feature>
<dbReference type="InterPro" id="IPR036259">
    <property type="entry name" value="MFS_trans_sf"/>
</dbReference>
<feature type="transmembrane region" description="Helical" evidence="3">
    <location>
        <begin position="141"/>
        <end position="162"/>
    </location>
</feature>
<accession>A0A1V6P912</accession>
<dbReference type="PROSITE" id="PS50850">
    <property type="entry name" value="MFS"/>
    <property type="match status" value="1"/>
</dbReference>
<feature type="transmembrane region" description="Helical" evidence="3">
    <location>
        <begin position="409"/>
        <end position="433"/>
    </location>
</feature>
<comment type="similarity">
    <text evidence="2">Belongs to the major facilitator superfamily. Monocarboxylate porter (TC 2.A.1.13) family.</text>
</comment>
<feature type="transmembrane region" description="Helical" evidence="3">
    <location>
        <begin position="246"/>
        <end position="268"/>
    </location>
</feature>
<feature type="domain" description="Major facilitator superfamily (MFS) profile" evidence="4">
    <location>
        <begin position="246"/>
        <end position="450"/>
    </location>
</feature>
<dbReference type="InterPro" id="IPR050327">
    <property type="entry name" value="Proton-linked_MCT"/>
</dbReference>
<dbReference type="OMA" id="CYSATWS"/>
<evidence type="ECO:0000256" key="3">
    <source>
        <dbReference type="SAM" id="Phobius"/>
    </source>
</evidence>
<evidence type="ECO:0000259" key="4">
    <source>
        <dbReference type="PROSITE" id="PS50850"/>
    </source>
</evidence>
<dbReference type="InterPro" id="IPR011701">
    <property type="entry name" value="MFS"/>
</dbReference>
<evidence type="ECO:0000313" key="6">
    <source>
        <dbReference type="Proteomes" id="UP000191522"/>
    </source>
</evidence>
<feature type="transmembrane region" description="Helical" evidence="3">
    <location>
        <begin position="336"/>
        <end position="359"/>
    </location>
</feature>
<dbReference type="PANTHER" id="PTHR11360:SF287">
    <property type="entry name" value="MFS MONOCARBOXYLATE TRANSPORTER"/>
    <property type="match status" value="1"/>
</dbReference>
<dbReference type="GO" id="GO:0022857">
    <property type="term" value="F:transmembrane transporter activity"/>
    <property type="evidence" value="ECO:0007669"/>
    <property type="project" value="InterPro"/>
</dbReference>
<comment type="subcellular location">
    <subcellularLocation>
        <location evidence="1">Membrane</location>
        <topology evidence="1">Multi-pass membrane protein</topology>
    </subcellularLocation>
</comment>
<feature type="transmembrane region" description="Helical" evidence="3">
    <location>
        <begin position="174"/>
        <end position="194"/>
    </location>
</feature>
<evidence type="ECO:0000256" key="1">
    <source>
        <dbReference type="ARBA" id="ARBA00004141"/>
    </source>
</evidence>
<dbReference type="Pfam" id="PF07690">
    <property type="entry name" value="MFS_1"/>
    <property type="match status" value="1"/>
</dbReference>
<evidence type="ECO:0000256" key="2">
    <source>
        <dbReference type="ARBA" id="ARBA00006727"/>
    </source>
</evidence>
<comment type="caution">
    <text evidence="5">The sequence shown here is derived from an EMBL/GenBank/DDBJ whole genome shotgun (WGS) entry which is preliminary data.</text>
</comment>
<dbReference type="PANTHER" id="PTHR11360">
    <property type="entry name" value="MONOCARBOXYLATE TRANSPORTER"/>
    <property type="match status" value="1"/>
</dbReference>
<keyword evidence="6" id="KW-1185">Reference proteome</keyword>
<feature type="transmembrane region" description="Helical" evidence="3">
    <location>
        <begin position="45"/>
        <end position="73"/>
    </location>
</feature>
<keyword evidence="3" id="KW-0812">Transmembrane</keyword>
<organism evidence="5 6">
    <name type="scientific">Penicillium decumbens</name>
    <dbReference type="NCBI Taxonomy" id="69771"/>
    <lineage>
        <taxon>Eukaryota</taxon>
        <taxon>Fungi</taxon>
        <taxon>Dikarya</taxon>
        <taxon>Ascomycota</taxon>
        <taxon>Pezizomycotina</taxon>
        <taxon>Eurotiomycetes</taxon>
        <taxon>Eurotiomycetidae</taxon>
        <taxon>Eurotiales</taxon>
        <taxon>Aspergillaceae</taxon>
        <taxon>Penicillium</taxon>
    </lineage>
</organism>
<dbReference type="EMBL" id="MDYL01000015">
    <property type="protein sequence ID" value="OQD73491.1"/>
    <property type="molecule type" value="Genomic_DNA"/>
</dbReference>
<dbReference type="SUPFAM" id="SSF103473">
    <property type="entry name" value="MFS general substrate transporter"/>
    <property type="match status" value="1"/>
</dbReference>
<feature type="transmembrane region" description="Helical" evidence="3">
    <location>
        <begin position="206"/>
        <end position="225"/>
    </location>
</feature>
<feature type="transmembrane region" description="Helical" evidence="3">
    <location>
        <begin position="116"/>
        <end position="135"/>
    </location>
</feature>
<dbReference type="Gene3D" id="1.20.1250.20">
    <property type="entry name" value="MFS general substrate transporter like domains"/>
    <property type="match status" value="2"/>
</dbReference>
<feature type="transmembrane region" description="Helical" evidence="3">
    <location>
        <begin position="85"/>
        <end position="109"/>
    </location>
</feature>
<protein>
    <recommendedName>
        <fullName evidence="4">Major facilitator superfamily (MFS) profile domain-containing protein</fullName>
    </recommendedName>
</protein>